<evidence type="ECO:0000256" key="1">
    <source>
        <dbReference type="ARBA" id="ARBA00022845"/>
    </source>
</evidence>
<dbReference type="InterPro" id="IPR034694">
    <property type="entry name" value="HPF_long/plastid"/>
</dbReference>
<dbReference type="GO" id="GO:0043024">
    <property type="term" value="F:ribosomal small subunit binding"/>
    <property type="evidence" value="ECO:0000318"/>
    <property type="project" value="GO_Central"/>
</dbReference>
<dbReference type="RefSeq" id="XP_004980981.1">
    <property type="nucleotide sequence ID" value="XM_004980924.3"/>
</dbReference>
<dbReference type="GO" id="GO:0045900">
    <property type="term" value="P:negative regulation of translational elongation"/>
    <property type="evidence" value="ECO:0000318"/>
    <property type="project" value="GO_Central"/>
</dbReference>
<evidence type="ECO:0000313" key="5">
    <source>
        <dbReference type="Proteomes" id="UP000004995"/>
    </source>
</evidence>
<organism evidence="4 5">
    <name type="scientific">Setaria italica</name>
    <name type="common">Foxtail millet</name>
    <name type="synonym">Panicum italicum</name>
    <dbReference type="NCBI Taxonomy" id="4555"/>
    <lineage>
        <taxon>Eukaryota</taxon>
        <taxon>Viridiplantae</taxon>
        <taxon>Streptophyta</taxon>
        <taxon>Embryophyta</taxon>
        <taxon>Tracheophyta</taxon>
        <taxon>Spermatophyta</taxon>
        <taxon>Magnoliopsida</taxon>
        <taxon>Liliopsida</taxon>
        <taxon>Poales</taxon>
        <taxon>Poaceae</taxon>
        <taxon>PACMAD clade</taxon>
        <taxon>Panicoideae</taxon>
        <taxon>Panicodae</taxon>
        <taxon>Paniceae</taxon>
        <taxon>Cenchrinae</taxon>
        <taxon>Setaria</taxon>
    </lineage>
</organism>
<dbReference type="Gene3D" id="3.30.505.50">
    <property type="entry name" value="Sigma 54 modulation/S30EA ribosomal protein, C-terminal domain"/>
    <property type="match status" value="1"/>
</dbReference>
<keyword evidence="5" id="KW-1185">Reference proteome</keyword>
<dbReference type="EnsemblPlants" id="KQK86098">
    <property type="protein sequence ID" value="KQK86098"/>
    <property type="gene ID" value="SETIT_036813mg"/>
</dbReference>
<evidence type="ECO:0000313" key="3">
    <source>
        <dbReference type="EMBL" id="RCV39866.1"/>
    </source>
</evidence>
<dbReference type="Proteomes" id="UP000004995">
    <property type="component" value="Unassembled WGS sequence"/>
</dbReference>
<dbReference type="InterPro" id="IPR036567">
    <property type="entry name" value="RHF-like"/>
</dbReference>
<dbReference type="AlphaFoldDB" id="K4AD56"/>
<dbReference type="InterPro" id="IPR003489">
    <property type="entry name" value="RHF/RaiA"/>
</dbReference>
<evidence type="ECO:0000259" key="2">
    <source>
        <dbReference type="Pfam" id="PF16321"/>
    </source>
</evidence>
<dbReference type="PANTHER" id="PTHR33231">
    <property type="entry name" value="30S RIBOSOMAL PROTEIN"/>
    <property type="match status" value="1"/>
</dbReference>
<gene>
    <name evidence="4" type="primary">LOC101760665</name>
    <name evidence="3" type="ORF">SETIT_9G004600v2</name>
</gene>
<dbReference type="NCBIfam" id="TIGR00741">
    <property type="entry name" value="yfiA"/>
    <property type="match status" value="1"/>
</dbReference>
<dbReference type="FunFam" id="3.30.505.50:FF:000003">
    <property type="entry name" value="ribosome-binding factor PSRP1, chloroplastic"/>
    <property type="match status" value="1"/>
</dbReference>
<dbReference type="InterPro" id="IPR050574">
    <property type="entry name" value="HPF/YfiA_ribosome-assoc"/>
</dbReference>
<dbReference type="Gramene" id="KQK86098">
    <property type="protein sequence ID" value="KQK86098"/>
    <property type="gene ID" value="SETIT_036813mg"/>
</dbReference>
<dbReference type="EMBL" id="CM003536">
    <property type="protein sequence ID" value="RCV39866.1"/>
    <property type="molecule type" value="Genomic_DNA"/>
</dbReference>
<dbReference type="OrthoDB" id="10253151at2759"/>
<dbReference type="STRING" id="4555.K4AD56"/>
<dbReference type="OMA" id="TVRMSWD"/>
<feature type="domain" description="Sigma 54 modulation/S30EA ribosomal protein C-terminal" evidence="2">
    <location>
        <begin position="218"/>
        <end position="270"/>
    </location>
</feature>
<dbReference type="eggNOG" id="ENOG502QQ0F">
    <property type="taxonomic scope" value="Eukaryota"/>
</dbReference>
<accession>K4AD56</accession>
<dbReference type="CDD" id="cd00552">
    <property type="entry name" value="RaiA"/>
    <property type="match status" value="1"/>
</dbReference>
<proteinExistence type="inferred from homology"/>
<dbReference type="PANTHER" id="PTHR33231:SF1">
    <property type="entry name" value="30S RIBOSOMAL PROTEIN"/>
    <property type="match status" value="1"/>
</dbReference>
<keyword evidence="1" id="KW-0810">Translation regulation</keyword>
<dbReference type="Gene3D" id="3.30.160.100">
    <property type="entry name" value="Ribosome hibernation promotion factor-like"/>
    <property type="match status" value="1"/>
</dbReference>
<protein>
    <recommendedName>
        <fullName evidence="2">Sigma 54 modulation/S30EA ribosomal protein C-terminal domain-containing protein</fullName>
    </recommendedName>
</protein>
<dbReference type="HOGENOM" id="CLU_071472_1_0_1"/>
<dbReference type="Pfam" id="PF02482">
    <property type="entry name" value="Ribosomal_S30AE"/>
    <property type="match status" value="1"/>
</dbReference>
<dbReference type="FunFam" id="3.30.160.100:FF:000006">
    <property type="entry name" value="Ribosome-binding factor PSRP1, chloroplastic"/>
    <property type="match status" value="1"/>
</dbReference>
<sequence length="300" mass="32884">MAAAAAAMAPAPPAAAISRHNYHRVSLLAPRRSGFLGRALAAQPRPPVAQVGRRACAVRMAWDGPLSSVRLIMQGRNVKLGENVKEHIEDKVGRAVSKHCHLVREVDVRLSARGGDLGRGPKTSRCEITLFTKRHGVLRAEEDADSTYASIDLAASIVKRKLRKIKEKETEVSHVKDWVDAGGLLLEDTEQDDQEQAAAEQDLTAAVGAEDEDTVLTKVVRTKVFEMPPLGVDEALEQLQNVDHDFYAFRNEDTGEVNILYKRKEGGYGLIIPKEDGHVEKETVIAEPSYAAVRRAGDNN</sequence>
<evidence type="ECO:0000313" key="4">
    <source>
        <dbReference type="EnsemblPlants" id="KQK86098"/>
    </source>
</evidence>
<dbReference type="HAMAP" id="MF_00839">
    <property type="entry name" value="HPF"/>
    <property type="match status" value="1"/>
</dbReference>
<reference evidence="3" key="2">
    <citation type="submission" date="2015-07" db="EMBL/GenBank/DDBJ databases">
        <authorList>
            <person name="Noorani M."/>
        </authorList>
    </citation>
    <scope>NUCLEOTIDE SEQUENCE</scope>
    <source>
        <strain evidence="3">Yugu1</strain>
    </source>
</reference>
<dbReference type="Pfam" id="PF16321">
    <property type="entry name" value="Ribosom_S30AE_C"/>
    <property type="match status" value="1"/>
</dbReference>
<dbReference type="InterPro" id="IPR038416">
    <property type="entry name" value="Ribosom_S30AE_C_sf"/>
</dbReference>
<reference evidence="3 5" key="1">
    <citation type="journal article" date="2012" name="Nat. Biotechnol.">
        <title>Reference genome sequence of the model plant Setaria.</title>
        <authorList>
            <person name="Bennetzen J.L."/>
            <person name="Schmutz J."/>
            <person name="Wang H."/>
            <person name="Percifield R."/>
            <person name="Hawkins J."/>
            <person name="Pontaroli A.C."/>
            <person name="Estep M."/>
            <person name="Feng L."/>
            <person name="Vaughn J.N."/>
            <person name="Grimwood J."/>
            <person name="Jenkins J."/>
            <person name="Barry K."/>
            <person name="Lindquist E."/>
            <person name="Hellsten U."/>
            <person name="Deshpande S."/>
            <person name="Wang X."/>
            <person name="Wu X."/>
            <person name="Mitros T."/>
            <person name="Triplett J."/>
            <person name="Yang X."/>
            <person name="Ye C.Y."/>
            <person name="Mauro-Herrera M."/>
            <person name="Wang L."/>
            <person name="Li P."/>
            <person name="Sharma M."/>
            <person name="Sharma R."/>
            <person name="Ronald P.C."/>
            <person name="Panaud O."/>
            <person name="Kellogg E.A."/>
            <person name="Brutnell T.P."/>
            <person name="Doust A.N."/>
            <person name="Tuskan G.A."/>
            <person name="Rokhsar D."/>
            <person name="Devos K.M."/>
        </authorList>
    </citation>
    <scope>NUCLEOTIDE SEQUENCE [LARGE SCALE GENOMIC DNA]</scope>
    <source>
        <strain evidence="5">cv. Yugu1</strain>
        <strain evidence="3">Yugu1</strain>
    </source>
</reference>
<reference evidence="4" key="3">
    <citation type="submission" date="2018-08" db="UniProtKB">
        <authorList>
            <consortium name="EnsemblPlants"/>
        </authorList>
    </citation>
    <scope>IDENTIFICATION</scope>
    <source>
        <strain evidence="4">Yugu1</strain>
    </source>
</reference>
<name>K4AD56_SETIT</name>
<dbReference type="SUPFAM" id="SSF69754">
    <property type="entry name" value="Ribosome binding protein Y (YfiA homologue)"/>
    <property type="match status" value="1"/>
</dbReference>
<dbReference type="GeneID" id="101760665"/>
<dbReference type="EMBL" id="AGNK02005281">
    <property type="status" value="NOT_ANNOTATED_CDS"/>
    <property type="molecule type" value="Genomic_DNA"/>
</dbReference>
<dbReference type="GO" id="GO:0022627">
    <property type="term" value="C:cytosolic small ribosomal subunit"/>
    <property type="evidence" value="ECO:0000318"/>
    <property type="project" value="GO_Central"/>
</dbReference>
<dbReference type="InterPro" id="IPR032528">
    <property type="entry name" value="Ribosom_S30AE_C"/>
</dbReference>
<dbReference type="KEGG" id="sita:101760665"/>
<dbReference type="FunCoup" id="K4AD56">
    <property type="interactions" value="490"/>
</dbReference>